<dbReference type="EnsemblMetazoa" id="GAUT036726-RA">
    <property type="protein sequence ID" value="GAUT036726-PA"/>
    <property type="gene ID" value="GAUT036726"/>
</dbReference>
<keyword evidence="2" id="KW-1185">Reference proteome</keyword>
<organism evidence="1 2">
    <name type="scientific">Glossina austeni</name>
    <name type="common">Savannah tsetse fly</name>
    <dbReference type="NCBI Taxonomy" id="7395"/>
    <lineage>
        <taxon>Eukaryota</taxon>
        <taxon>Metazoa</taxon>
        <taxon>Ecdysozoa</taxon>
        <taxon>Arthropoda</taxon>
        <taxon>Hexapoda</taxon>
        <taxon>Insecta</taxon>
        <taxon>Pterygota</taxon>
        <taxon>Neoptera</taxon>
        <taxon>Endopterygota</taxon>
        <taxon>Diptera</taxon>
        <taxon>Brachycera</taxon>
        <taxon>Muscomorpha</taxon>
        <taxon>Hippoboscoidea</taxon>
        <taxon>Glossinidae</taxon>
        <taxon>Glossina</taxon>
    </lineage>
</organism>
<accession>A0A1A9VGS9</accession>
<evidence type="ECO:0000313" key="2">
    <source>
        <dbReference type="Proteomes" id="UP000078200"/>
    </source>
</evidence>
<proteinExistence type="predicted"/>
<protein>
    <submittedName>
        <fullName evidence="1">Uncharacterized protein</fullName>
    </submittedName>
</protein>
<dbReference type="AlphaFoldDB" id="A0A1A9VGS9"/>
<reference evidence="1" key="1">
    <citation type="submission" date="2020-05" db="UniProtKB">
        <authorList>
            <consortium name="EnsemblMetazoa"/>
        </authorList>
    </citation>
    <scope>IDENTIFICATION</scope>
    <source>
        <strain evidence="1">TTRI</strain>
    </source>
</reference>
<sequence length="116" mass="13773">MDFMVIIMNFKPASQRNHRYYDHRHYHHRNYLSHHKYNHNNFPRKETYHELNYEDLKTKSKIHTKIYTTTSSDSTWSRITNTKQEVDIFASATAAAANITGTTSGKRSLLKHLPKH</sequence>
<dbReference type="Proteomes" id="UP000078200">
    <property type="component" value="Unassembled WGS sequence"/>
</dbReference>
<name>A0A1A9VGS9_GLOAU</name>
<evidence type="ECO:0000313" key="1">
    <source>
        <dbReference type="EnsemblMetazoa" id="GAUT036726-PA"/>
    </source>
</evidence>
<dbReference type="VEuPathDB" id="VectorBase:GAUT036726"/>